<evidence type="ECO:0000313" key="2">
    <source>
        <dbReference type="Proteomes" id="UP000233556"/>
    </source>
</evidence>
<proteinExistence type="predicted"/>
<gene>
    <name evidence="1" type="ORF">llap_2359</name>
</gene>
<sequence length="70" mass="7723">MPEALQDLTASRTNSNGKPGWKNAVIGLVISCIGDDNVKVRLSVREDPLSQLENPVTGKEEILKQEFEDQ</sequence>
<evidence type="ECO:0000313" key="1">
    <source>
        <dbReference type="EMBL" id="PKU47334.1"/>
    </source>
</evidence>
<accession>A0A2I0UMR1</accession>
<protein>
    <submittedName>
        <fullName evidence="1">Uncharacterized protein</fullName>
    </submittedName>
</protein>
<keyword evidence="2" id="KW-1185">Reference proteome</keyword>
<name>A0A2I0UMR1_LIMLA</name>
<reference evidence="2" key="1">
    <citation type="submission" date="2017-11" db="EMBL/GenBank/DDBJ databases">
        <authorList>
            <person name="Lima N.C."/>
            <person name="Parody-Merino A.M."/>
            <person name="Battley P.F."/>
            <person name="Fidler A.E."/>
            <person name="Prosdocimi F."/>
        </authorList>
    </citation>
    <scope>NUCLEOTIDE SEQUENCE [LARGE SCALE GENOMIC DNA]</scope>
</reference>
<dbReference type="EMBL" id="KZ505681">
    <property type="protein sequence ID" value="PKU47334.1"/>
    <property type="molecule type" value="Genomic_DNA"/>
</dbReference>
<reference evidence="2" key="2">
    <citation type="submission" date="2017-12" db="EMBL/GenBank/DDBJ databases">
        <title>Genome sequence of the Bar-tailed Godwit (Limosa lapponica baueri).</title>
        <authorList>
            <person name="Lima N.C.B."/>
            <person name="Parody-Merino A.M."/>
            <person name="Battley P.F."/>
            <person name="Fidler A.E."/>
            <person name="Prosdocimi F."/>
        </authorList>
    </citation>
    <scope>NUCLEOTIDE SEQUENCE [LARGE SCALE GENOMIC DNA]</scope>
</reference>
<organism evidence="1 2">
    <name type="scientific">Limosa lapponica baueri</name>
    <dbReference type="NCBI Taxonomy" id="1758121"/>
    <lineage>
        <taxon>Eukaryota</taxon>
        <taxon>Metazoa</taxon>
        <taxon>Chordata</taxon>
        <taxon>Craniata</taxon>
        <taxon>Vertebrata</taxon>
        <taxon>Euteleostomi</taxon>
        <taxon>Archelosauria</taxon>
        <taxon>Archosauria</taxon>
        <taxon>Dinosauria</taxon>
        <taxon>Saurischia</taxon>
        <taxon>Theropoda</taxon>
        <taxon>Coelurosauria</taxon>
        <taxon>Aves</taxon>
        <taxon>Neognathae</taxon>
        <taxon>Neoaves</taxon>
        <taxon>Charadriiformes</taxon>
        <taxon>Scolopacidae</taxon>
        <taxon>Limosa</taxon>
    </lineage>
</organism>
<dbReference type="Proteomes" id="UP000233556">
    <property type="component" value="Unassembled WGS sequence"/>
</dbReference>
<dbReference type="AlphaFoldDB" id="A0A2I0UMR1"/>